<evidence type="ECO:0000313" key="2">
    <source>
        <dbReference type="EMBL" id="GGY19481.1"/>
    </source>
</evidence>
<proteinExistence type="predicted"/>
<name>A0A918UB14_9NEIS</name>
<protein>
    <recommendedName>
        <fullName evidence="4">TnsE C-terminal domain-containing protein</fullName>
    </recommendedName>
</protein>
<dbReference type="AlphaFoldDB" id="A0A918UB14"/>
<comment type="caution">
    <text evidence="2">The sequence shown here is derived from an EMBL/GenBank/DDBJ whole genome shotgun (WGS) entry which is preliminary data.</text>
</comment>
<reference evidence="2" key="2">
    <citation type="submission" date="2020-09" db="EMBL/GenBank/DDBJ databases">
        <authorList>
            <person name="Sun Q."/>
            <person name="Kim S."/>
        </authorList>
    </citation>
    <scope>NUCLEOTIDE SEQUENCE</scope>
    <source>
        <strain evidence="2">KCTC 32182</strain>
    </source>
</reference>
<keyword evidence="3" id="KW-1185">Reference proteome</keyword>
<sequence>MRRAIPKIREFPDDGRIWRVDWFGGVERNPQIPSEPKIQLIISPVVAGATDYAATSAVNHEERRSISIGVGQLPLVTIGSLWQNRHCLVEIAGKTKTFDNLVISPETVRLLKSDALVEGQSLIRKKYHQIGVGLAANCLAIEWQGDPYGIIIPAAEIIRFYYATSTDLAKAIFAGDFRHELGSIVNPAECGYFEQERRGRLKLRKEFADADAYVIGRILFSPEAFKGTALVHDSMIKQAVQGKSRLYPEAAFPFSGKTNLRVRMKSMKAPDEERWRFIVFAVEYCTGPFPFSAITCDRDNSNLRPEEGHDQPDELKAPAYPRKQQSGKDVTDGELQSDEDASKEVQSAVIDLPEERFGALANMELEKPEKDICHYFNAGSVRPLALPTDVLGTGDGNYSNDVVTPTSAEVKHVRQEALPASFANFEAMVRHLDGLPGCQARIRPRTDAIAYIPLTKPKRTWQWAYFHSGTQQRRAVIVADIVREGHECNLIEFQWREGESFKLAMVSLPSGGKLSDEQLYLLLRMLAKQDGRWENTKPLPGNICLITLKHTWPSVDACVQAVISKI</sequence>
<reference evidence="2" key="1">
    <citation type="journal article" date="2014" name="Int. J. Syst. Evol. Microbiol.">
        <title>Complete genome sequence of Corynebacterium casei LMG S-19264T (=DSM 44701T), isolated from a smear-ripened cheese.</title>
        <authorList>
            <consortium name="US DOE Joint Genome Institute (JGI-PGF)"/>
            <person name="Walter F."/>
            <person name="Albersmeier A."/>
            <person name="Kalinowski J."/>
            <person name="Ruckert C."/>
        </authorList>
    </citation>
    <scope>NUCLEOTIDE SEQUENCE</scope>
    <source>
        <strain evidence="2">KCTC 32182</strain>
    </source>
</reference>
<organism evidence="2 3">
    <name type="scientific">Paludibacterium paludis</name>
    <dbReference type="NCBI Taxonomy" id="1225769"/>
    <lineage>
        <taxon>Bacteria</taxon>
        <taxon>Pseudomonadati</taxon>
        <taxon>Pseudomonadota</taxon>
        <taxon>Betaproteobacteria</taxon>
        <taxon>Neisseriales</taxon>
        <taxon>Chromobacteriaceae</taxon>
        <taxon>Paludibacterium</taxon>
    </lineage>
</organism>
<feature type="region of interest" description="Disordered" evidence="1">
    <location>
        <begin position="300"/>
        <end position="345"/>
    </location>
</feature>
<evidence type="ECO:0008006" key="4">
    <source>
        <dbReference type="Google" id="ProtNLM"/>
    </source>
</evidence>
<evidence type="ECO:0000313" key="3">
    <source>
        <dbReference type="Proteomes" id="UP000645257"/>
    </source>
</evidence>
<feature type="compositionally biased region" description="Basic and acidic residues" evidence="1">
    <location>
        <begin position="300"/>
        <end position="316"/>
    </location>
</feature>
<accession>A0A918UB14</accession>
<dbReference type="Proteomes" id="UP000645257">
    <property type="component" value="Unassembled WGS sequence"/>
</dbReference>
<evidence type="ECO:0000256" key="1">
    <source>
        <dbReference type="SAM" id="MobiDB-lite"/>
    </source>
</evidence>
<dbReference type="EMBL" id="BMYX01000013">
    <property type="protein sequence ID" value="GGY19481.1"/>
    <property type="molecule type" value="Genomic_DNA"/>
</dbReference>
<gene>
    <name evidence="2" type="ORF">GCM10011289_23810</name>
</gene>